<dbReference type="PANTHER" id="PTHR35042:SF3">
    <property type="entry name" value="ANTHRONE OXYGENASE-RELATED"/>
    <property type="match status" value="1"/>
</dbReference>
<dbReference type="PANTHER" id="PTHR35042">
    <property type="entry name" value="ANTHRONE OXYGENASE ENCC"/>
    <property type="match status" value="1"/>
</dbReference>
<reference evidence="9" key="2">
    <citation type="submission" date="2023-05" db="EMBL/GenBank/DDBJ databases">
        <authorList>
            <consortium name="Lawrence Berkeley National Laboratory"/>
            <person name="Steindorff A."/>
            <person name="Hensen N."/>
            <person name="Bonometti L."/>
            <person name="Westerberg I."/>
            <person name="Brannstrom I.O."/>
            <person name="Guillou S."/>
            <person name="Cros-Aarteil S."/>
            <person name="Calhoun S."/>
            <person name="Haridas S."/>
            <person name="Kuo A."/>
            <person name="Mondo S."/>
            <person name="Pangilinan J."/>
            <person name="Riley R."/>
            <person name="Labutti K."/>
            <person name="Andreopoulos B."/>
            <person name="Lipzen A."/>
            <person name="Chen C."/>
            <person name="Yanf M."/>
            <person name="Daum C."/>
            <person name="Ng V."/>
            <person name="Clum A."/>
            <person name="Ohm R."/>
            <person name="Martin F."/>
            <person name="Silar P."/>
            <person name="Natvig D."/>
            <person name="Lalanne C."/>
            <person name="Gautier V."/>
            <person name="Ament-Velasquez S.L."/>
            <person name="Kruys A."/>
            <person name="Hutchinson M.I."/>
            <person name="Powell A.J."/>
            <person name="Barry K."/>
            <person name="Miller A.N."/>
            <person name="Grigoriev I.V."/>
            <person name="Debuchy R."/>
            <person name="Gladieux P."/>
            <person name="Thoren M.H."/>
            <person name="Johannesson H."/>
        </authorList>
    </citation>
    <scope>NUCLEOTIDE SEQUENCE</scope>
    <source>
        <strain evidence="9">CBS 532.94</strain>
    </source>
</reference>
<keyword evidence="10" id="KW-1185">Reference proteome</keyword>
<evidence type="ECO:0000256" key="6">
    <source>
        <dbReference type="ARBA" id="ARBA00023136"/>
    </source>
</evidence>
<evidence type="ECO:0000256" key="7">
    <source>
        <dbReference type="ARBA" id="ARBA00034313"/>
    </source>
</evidence>
<keyword evidence="3 8" id="KW-1133">Transmembrane helix</keyword>
<comment type="caution">
    <text evidence="9">The sequence shown here is derived from an EMBL/GenBank/DDBJ whole genome shotgun (WGS) entry which is preliminary data.</text>
</comment>
<dbReference type="InterPro" id="IPR013901">
    <property type="entry name" value="Anthrone_oxy"/>
</dbReference>
<keyword evidence="5" id="KW-0503">Monooxygenase</keyword>
<proteinExistence type="inferred from homology"/>
<dbReference type="EMBL" id="MU860574">
    <property type="protein sequence ID" value="KAK4233375.1"/>
    <property type="molecule type" value="Genomic_DNA"/>
</dbReference>
<evidence type="ECO:0000256" key="4">
    <source>
        <dbReference type="ARBA" id="ARBA00023002"/>
    </source>
</evidence>
<dbReference type="GO" id="GO:0004497">
    <property type="term" value="F:monooxygenase activity"/>
    <property type="evidence" value="ECO:0007669"/>
    <property type="project" value="UniProtKB-KW"/>
</dbReference>
<protein>
    <submittedName>
        <fullName evidence="9">Uncharacterized protein</fullName>
    </submittedName>
</protein>
<keyword evidence="4" id="KW-0560">Oxidoreductase</keyword>
<gene>
    <name evidence="9" type="ORF">C8A03DRAFT_38925</name>
</gene>
<reference evidence="9" key="1">
    <citation type="journal article" date="2023" name="Mol. Phylogenet. Evol.">
        <title>Genome-scale phylogeny and comparative genomics of the fungal order Sordariales.</title>
        <authorList>
            <person name="Hensen N."/>
            <person name="Bonometti L."/>
            <person name="Westerberg I."/>
            <person name="Brannstrom I.O."/>
            <person name="Guillou S."/>
            <person name="Cros-Aarteil S."/>
            <person name="Calhoun S."/>
            <person name="Haridas S."/>
            <person name="Kuo A."/>
            <person name="Mondo S."/>
            <person name="Pangilinan J."/>
            <person name="Riley R."/>
            <person name="LaButti K."/>
            <person name="Andreopoulos B."/>
            <person name="Lipzen A."/>
            <person name="Chen C."/>
            <person name="Yan M."/>
            <person name="Daum C."/>
            <person name="Ng V."/>
            <person name="Clum A."/>
            <person name="Steindorff A."/>
            <person name="Ohm R.A."/>
            <person name="Martin F."/>
            <person name="Silar P."/>
            <person name="Natvig D.O."/>
            <person name="Lalanne C."/>
            <person name="Gautier V."/>
            <person name="Ament-Velasquez S.L."/>
            <person name="Kruys A."/>
            <person name="Hutchinson M.I."/>
            <person name="Powell A.J."/>
            <person name="Barry K."/>
            <person name="Miller A.N."/>
            <person name="Grigoriev I.V."/>
            <person name="Debuchy R."/>
            <person name="Gladieux P."/>
            <person name="Hiltunen Thoren M."/>
            <person name="Johannesson H."/>
        </authorList>
    </citation>
    <scope>NUCLEOTIDE SEQUENCE</scope>
    <source>
        <strain evidence="9">CBS 532.94</strain>
    </source>
</reference>
<evidence type="ECO:0000256" key="8">
    <source>
        <dbReference type="SAM" id="Phobius"/>
    </source>
</evidence>
<comment type="similarity">
    <text evidence="7">Belongs to the anthrone oxygenase family.</text>
</comment>
<evidence type="ECO:0000256" key="5">
    <source>
        <dbReference type="ARBA" id="ARBA00023033"/>
    </source>
</evidence>
<evidence type="ECO:0000256" key="3">
    <source>
        <dbReference type="ARBA" id="ARBA00022989"/>
    </source>
</evidence>
<comment type="subcellular location">
    <subcellularLocation>
        <location evidence="1">Membrane</location>
        <topology evidence="1">Multi-pass membrane protein</topology>
    </subcellularLocation>
</comment>
<dbReference type="Proteomes" id="UP001303760">
    <property type="component" value="Unassembled WGS sequence"/>
</dbReference>
<keyword evidence="6 8" id="KW-0472">Membrane</keyword>
<dbReference type="GO" id="GO:0016020">
    <property type="term" value="C:membrane"/>
    <property type="evidence" value="ECO:0007669"/>
    <property type="project" value="UniProtKB-SubCell"/>
</dbReference>
<evidence type="ECO:0000313" key="10">
    <source>
        <dbReference type="Proteomes" id="UP001303760"/>
    </source>
</evidence>
<evidence type="ECO:0000256" key="2">
    <source>
        <dbReference type="ARBA" id="ARBA00022692"/>
    </source>
</evidence>
<feature type="transmembrane region" description="Helical" evidence="8">
    <location>
        <begin position="40"/>
        <end position="62"/>
    </location>
</feature>
<dbReference type="AlphaFoldDB" id="A0AAN7H9W4"/>
<keyword evidence="2 8" id="KW-0812">Transmembrane</keyword>
<dbReference type="Pfam" id="PF08592">
    <property type="entry name" value="Anthrone_oxy"/>
    <property type="match status" value="1"/>
</dbReference>
<sequence>MSVFLITIPVLLETTNQPGKLVNQRRRVFLSGHYAAGEPWRVFAAAGLATVGIASFTLTFMLGTNNALFRPDDLVGKSIEPALPEAVRLVARWGPLNATRAMLPLTGGLIGLLGMSKVLVF</sequence>
<accession>A0AAN7H9W4</accession>
<name>A0AAN7H9W4_9PEZI</name>
<evidence type="ECO:0000256" key="1">
    <source>
        <dbReference type="ARBA" id="ARBA00004141"/>
    </source>
</evidence>
<organism evidence="9 10">
    <name type="scientific">Achaetomium macrosporum</name>
    <dbReference type="NCBI Taxonomy" id="79813"/>
    <lineage>
        <taxon>Eukaryota</taxon>
        <taxon>Fungi</taxon>
        <taxon>Dikarya</taxon>
        <taxon>Ascomycota</taxon>
        <taxon>Pezizomycotina</taxon>
        <taxon>Sordariomycetes</taxon>
        <taxon>Sordariomycetidae</taxon>
        <taxon>Sordariales</taxon>
        <taxon>Chaetomiaceae</taxon>
        <taxon>Achaetomium</taxon>
    </lineage>
</organism>
<feature type="transmembrane region" description="Helical" evidence="8">
    <location>
        <begin position="101"/>
        <end position="120"/>
    </location>
</feature>
<evidence type="ECO:0000313" key="9">
    <source>
        <dbReference type="EMBL" id="KAK4233375.1"/>
    </source>
</evidence>